<organism evidence="8 9">
    <name type="scientific">Ensifer adhaerens</name>
    <name type="common">Sinorhizobium morelense</name>
    <dbReference type="NCBI Taxonomy" id="106592"/>
    <lineage>
        <taxon>Bacteria</taxon>
        <taxon>Pseudomonadati</taxon>
        <taxon>Pseudomonadota</taxon>
        <taxon>Alphaproteobacteria</taxon>
        <taxon>Hyphomicrobiales</taxon>
        <taxon>Rhizobiaceae</taxon>
        <taxon>Sinorhizobium/Ensifer group</taxon>
        <taxon>Ensifer</taxon>
    </lineage>
</organism>
<accession>A0A9Q8YGC6</accession>
<feature type="transmembrane region" description="Helical" evidence="6">
    <location>
        <begin position="75"/>
        <end position="94"/>
    </location>
</feature>
<dbReference type="Proteomes" id="UP001055460">
    <property type="component" value="Plasmid pB"/>
</dbReference>
<evidence type="ECO:0000256" key="3">
    <source>
        <dbReference type="ARBA" id="ARBA00022692"/>
    </source>
</evidence>
<protein>
    <submittedName>
        <fullName evidence="8">MFS transporter</fullName>
    </submittedName>
</protein>
<dbReference type="Pfam" id="PF07690">
    <property type="entry name" value="MFS_1"/>
    <property type="match status" value="1"/>
</dbReference>
<dbReference type="GO" id="GO:0022857">
    <property type="term" value="F:transmembrane transporter activity"/>
    <property type="evidence" value="ECO:0007669"/>
    <property type="project" value="InterPro"/>
</dbReference>
<keyword evidence="4 6" id="KW-1133">Transmembrane helix</keyword>
<evidence type="ECO:0000256" key="4">
    <source>
        <dbReference type="ARBA" id="ARBA00022989"/>
    </source>
</evidence>
<dbReference type="InterPro" id="IPR036259">
    <property type="entry name" value="MFS_trans_sf"/>
</dbReference>
<dbReference type="AlphaFoldDB" id="A0A9Q8YGC6"/>
<dbReference type="PANTHER" id="PTHR23502">
    <property type="entry name" value="MAJOR FACILITATOR SUPERFAMILY"/>
    <property type="match status" value="1"/>
</dbReference>
<keyword evidence="8" id="KW-0614">Plasmid</keyword>
<feature type="transmembrane region" description="Helical" evidence="6">
    <location>
        <begin position="299"/>
        <end position="324"/>
    </location>
</feature>
<sequence>MTNSRRAITFSLLIICATLSLAGTDLVLPAVPQLPEIFGTDRATAQLVLAAYVGGGGLGLLLYGRLADHFSRKALLFSSLAGFAAASLACAFSPNITALIALRFVQGVASAAAPVFGPGLIRQLFSDKAAVRAIGFLGSVESLVPALAPIFGVLLLSHFGWQSSFELLGVLTMLAAVLILVLGLPREEEPSDTLGSYGQLLTDRVFMRYALSQALTLGGLLTFVFGAPTVIVASMGGSLNDFIIMQVINISGFIIVANLTARIAERFGAENVILTGTIMAALSALALFAYGLMGGTNTLMLPLLFTPMAIGLGLRGPIGFYRGILASGANNARGSALIVFFIFMITTLGTVIAAPIIAAGLAALAFVACAIHLLSVALLLLLPAMPEPTRDAAGVPTL</sequence>
<feature type="transmembrane region" description="Helical" evidence="6">
    <location>
        <begin position="363"/>
        <end position="382"/>
    </location>
</feature>
<dbReference type="PROSITE" id="PS50850">
    <property type="entry name" value="MFS"/>
    <property type="match status" value="1"/>
</dbReference>
<feature type="domain" description="Major facilitator superfamily (MFS) profile" evidence="7">
    <location>
        <begin position="9"/>
        <end position="387"/>
    </location>
</feature>
<dbReference type="RefSeq" id="WP_090302570.1">
    <property type="nucleotide sequence ID" value="NZ_CP084488.1"/>
</dbReference>
<gene>
    <name evidence="8" type="ORF">NE863_30610</name>
</gene>
<dbReference type="EMBL" id="CP098809">
    <property type="protein sequence ID" value="USJ28203.1"/>
    <property type="molecule type" value="Genomic_DNA"/>
</dbReference>
<evidence type="ECO:0000256" key="2">
    <source>
        <dbReference type="ARBA" id="ARBA00022448"/>
    </source>
</evidence>
<proteinExistence type="predicted"/>
<feature type="transmembrane region" description="Helical" evidence="6">
    <location>
        <begin position="272"/>
        <end position="293"/>
    </location>
</feature>
<dbReference type="InterPro" id="IPR011701">
    <property type="entry name" value="MFS"/>
</dbReference>
<evidence type="ECO:0000256" key="6">
    <source>
        <dbReference type="SAM" id="Phobius"/>
    </source>
</evidence>
<feature type="transmembrane region" description="Helical" evidence="6">
    <location>
        <begin position="336"/>
        <end position="357"/>
    </location>
</feature>
<feature type="transmembrane region" description="Helical" evidence="6">
    <location>
        <begin position="46"/>
        <end position="63"/>
    </location>
</feature>
<dbReference type="InterPro" id="IPR020846">
    <property type="entry name" value="MFS_dom"/>
</dbReference>
<comment type="subcellular location">
    <subcellularLocation>
        <location evidence="1">Membrane</location>
        <topology evidence="1">Multi-pass membrane protein</topology>
    </subcellularLocation>
</comment>
<evidence type="ECO:0000256" key="5">
    <source>
        <dbReference type="ARBA" id="ARBA00023136"/>
    </source>
</evidence>
<dbReference type="GO" id="GO:1990961">
    <property type="term" value="P:xenobiotic detoxification by transmembrane export across the plasma membrane"/>
    <property type="evidence" value="ECO:0007669"/>
    <property type="project" value="TreeGrafter"/>
</dbReference>
<feature type="transmembrane region" description="Helical" evidence="6">
    <location>
        <begin position="167"/>
        <end position="184"/>
    </location>
</feature>
<keyword evidence="5 6" id="KW-0472">Membrane</keyword>
<feature type="transmembrane region" description="Helical" evidence="6">
    <location>
        <begin position="214"/>
        <end position="236"/>
    </location>
</feature>
<dbReference type="PRINTS" id="PR01036">
    <property type="entry name" value="TCRTETB"/>
</dbReference>
<dbReference type="PANTHER" id="PTHR23502:SF132">
    <property type="entry name" value="POLYAMINE TRANSPORTER 2-RELATED"/>
    <property type="match status" value="1"/>
</dbReference>
<feature type="transmembrane region" description="Helical" evidence="6">
    <location>
        <begin position="242"/>
        <end position="260"/>
    </location>
</feature>
<feature type="transmembrane region" description="Helical" evidence="6">
    <location>
        <begin position="133"/>
        <end position="161"/>
    </location>
</feature>
<evidence type="ECO:0000259" key="7">
    <source>
        <dbReference type="PROSITE" id="PS50850"/>
    </source>
</evidence>
<evidence type="ECO:0000313" key="8">
    <source>
        <dbReference type="EMBL" id="USJ28203.1"/>
    </source>
</evidence>
<evidence type="ECO:0000313" key="9">
    <source>
        <dbReference type="Proteomes" id="UP001055460"/>
    </source>
</evidence>
<evidence type="ECO:0000256" key="1">
    <source>
        <dbReference type="ARBA" id="ARBA00004141"/>
    </source>
</evidence>
<name>A0A9Q8YGC6_ENSAD</name>
<keyword evidence="2" id="KW-0813">Transport</keyword>
<keyword evidence="3 6" id="KW-0812">Transmembrane</keyword>
<dbReference type="Gene3D" id="1.20.1720.10">
    <property type="entry name" value="Multidrug resistance protein D"/>
    <property type="match status" value="1"/>
</dbReference>
<dbReference type="SUPFAM" id="SSF103473">
    <property type="entry name" value="MFS general substrate transporter"/>
    <property type="match status" value="1"/>
</dbReference>
<feature type="transmembrane region" description="Helical" evidence="6">
    <location>
        <begin position="100"/>
        <end position="121"/>
    </location>
</feature>
<reference evidence="8" key="1">
    <citation type="submission" date="2022-06" db="EMBL/GenBank/DDBJ databases">
        <title>Physiological and biochemical characterization and genomic elucidation of a strain of the genus Ensifer adhaerens M8 that combines arsenic oxidation and chromium reduction.</title>
        <authorList>
            <person name="Li X."/>
            <person name="Yu c."/>
        </authorList>
    </citation>
    <scope>NUCLEOTIDE SEQUENCE</scope>
    <source>
        <strain evidence="8">M8</strain>
        <plasmid evidence="8">pB</plasmid>
    </source>
</reference>
<dbReference type="GO" id="GO:0005886">
    <property type="term" value="C:plasma membrane"/>
    <property type="evidence" value="ECO:0007669"/>
    <property type="project" value="TreeGrafter"/>
</dbReference>
<geneLocation type="plasmid" evidence="8 9">
    <name>pB</name>
</geneLocation>